<evidence type="ECO:0008006" key="5">
    <source>
        <dbReference type="Google" id="ProtNLM"/>
    </source>
</evidence>
<evidence type="ECO:0000313" key="4">
    <source>
        <dbReference type="Proteomes" id="UP000566985"/>
    </source>
</evidence>
<gene>
    <name evidence="1" type="ORF">HU668_23375</name>
    <name evidence="2" type="ORF">PANT111_40191</name>
</gene>
<dbReference type="EMBL" id="JABWPM010000054">
    <property type="protein sequence ID" value="NUY99366.1"/>
    <property type="molecule type" value="Genomic_DNA"/>
</dbReference>
<evidence type="ECO:0000313" key="1">
    <source>
        <dbReference type="EMBL" id="NUY99366.1"/>
    </source>
</evidence>
<evidence type="ECO:0000313" key="3">
    <source>
        <dbReference type="Proteomes" id="UP000433737"/>
    </source>
</evidence>
<name>A0A653YG61_9GAMM</name>
<accession>A0A653YG61</accession>
<proteinExistence type="predicted"/>
<reference evidence="2 3" key="1">
    <citation type="submission" date="2019-10" db="EMBL/GenBank/DDBJ databases">
        <authorList>
            <person name="Karimi E."/>
        </authorList>
    </citation>
    <scope>NUCLEOTIDE SEQUENCE [LARGE SCALE GENOMIC DNA]</scope>
    <source>
        <strain evidence="2">Pantoea sp. 111</strain>
    </source>
</reference>
<comment type="caution">
    <text evidence="1">The sequence shown here is derived from an EMBL/GenBank/DDBJ whole genome shotgun (WGS) entry which is preliminary data.</text>
</comment>
<dbReference type="Proteomes" id="UP000433737">
    <property type="component" value="Unassembled WGS sequence"/>
</dbReference>
<evidence type="ECO:0000313" key="2">
    <source>
        <dbReference type="EMBL" id="VXC41399.1"/>
    </source>
</evidence>
<dbReference type="GeneID" id="57348156"/>
<organism evidence="1 4">
    <name type="scientific">Pantoea brenneri</name>
    <dbReference type="NCBI Taxonomy" id="472694"/>
    <lineage>
        <taxon>Bacteria</taxon>
        <taxon>Pseudomonadati</taxon>
        <taxon>Pseudomonadota</taxon>
        <taxon>Gammaproteobacteria</taxon>
        <taxon>Enterobacterales</taxon>
        <taxon>Erwiniaceae</taxon>
        <taxon>Pantoea</taxon>
    </lineage>
</organism>
<dbReference type="EMBL" id="CABWMH010000034">
    <property type="protein sequence ID" value="VXC41399.1"/>
    <property type="molecule type" value="Genomic_DNA"/>
</dbReference>
<protein>
    <recommendedName>
        <fullName evidence="5">RiboL-PSP-HEPN domain-containing protein</fullName>
    </recommendedName>
</protein>
<sequence>MGSMKEYMMDLQEERFETWAAEHYPEVSPDTPEWEQIANYYSWEQEAQEEQFYEEMLLARHEEDLRDRASLEDIELRFQHAMSELDELGPLNAVRQPELICRIGVDHSVSVMDSFLMYCARALLNHDWPRRRFREEYFLRFASKKDRSIPHLHDLFLFRDSARRYIAKSSFQSAWFIERYFSTVMHFPCDWPLFPLPQVSELRNSLVHRGGYTQTGSRVDISPVEFSRAISVVRAIIETAMASLRLEQEFFKNDRYEEEKEFVRSVLGKETPTGSHS</sequence>
<dbReference type="AlphaFoldDB" id="A0A653YG61"/>
<dbReference type="RefSeq" id="WP_069730038.1">
    <property type="nucleotide sequence ID" value="NZ_JABWPE010000055.1"/>
</dbReference>
<dbReference type="Proteomes" id="UP000566985">
    <property type="component" value="Unassembled WGS sequence"/>
</dbReference>
<reference evidence="1 4" key="2">
    <citation type="submission" date="2020-05" db="EMBL/GenBank/DDBJ databases">
        <title>Whole Genome Sequences of Enterobacteriales Associated with the International Space Station.</title>
        <authorList>
            <person name="Bharadwaj A."/>
            <person name="Daudu R."/>
            <person name="Singh N."/>
            <person name="Wood J."/>
            <person name="Debieu M."/>
            <person name="Mason C."/>
            <person name="Wang C."/>
            <person name="Venkateswaran K."/>
        </authorList>
    </citation>
    <scope>NUCLEOTIDE SEQUENCE [LARGE SCALE GENOMIC DNA]</scope>
    <source>
        <strain evidence="1 4">IF5SW-B1</strain>
    </source>
</reference>